<dbReference type="InterPro" id="IPR036452">
    <property type="entry name" value="Ribo_hydro-like"/>
</dbReference>
<proteinExistence type="predicted"/>
<protein>
    <recommendedName>
        <fullName evidence="3">Inosine/uridine-preferring nucleoside hydrolase domain-containing protein</fullName>
    </recommendedName>
</protein>
<organism evidence="1 2">
    <name type="scientific">Sporormia fimetaria CBS 119925</name>
    <dbReference type="NCBI Taxonomy" id="1340428"/>
    <lineage>
        <taxon>Eukaryota</taxon>
        <taxon>Fungi</taxon>
        <taxon>Dikarya</taxon>
        <taxon>Ascomycota</taxon>
        <taxon>Pezizomycotina</taxon>
        <taxon>Dothideomycetes</taxon>
        <taxon>Pleosporomycetidae</taxon>
        <taxon>Pleosporales</taxon>
        <taxon>Sporormiaceae</taxon>
        <taxon>Sporormia</taxon>
    </lineage>
</organism>
<name>A0A6A6VCJ3_9PLEO</name>
<dbReference type="Gene3D" id="3.90.245.10">
    <property type="entry name" value="Ribonucleoside hydrolase-like"/>
    <property type="match status" value="1"/>
</dbReference>
<evidence type="ECO:0000313" key="1">
    <source>
        <dbReference type="EMBL" id="KAF2746961.1"/>
    </source>
</evidence>
<evidence type="ECO:0000313" key="2">
    <source>
        <dbReference type="Proteomes" id="UP000799440"/>
    </source>
</evidence>
<gene>
    <name evidence="1" type="ORF">M011DRAFT_458967</name>
</gene>
<dbReference type="AlphaFoldDB" id="A0A6A6VCJ3"/>
<accession>A0A6A6VCJ3</accession>
<keyword evidence="2" id="KW-1185">Reference proteome</keyword>
<evidence type="ECO:0008006" key="3">
    <source>
        <dbReference type="Google" id="ProtNLM"/>
    </source>
</evidence>
<reference evidence="1" key="1">
    <citation type="journal article" date="2020" name="Stud. Mycol.">
        <title>101 Dothideomycetes genomes: a test case for predicting lifestyles and emergence of pathogens.</title>
        <authorList>
            <person name="Haridas S."/>
            <person name="Albert R."/>
            <person name="Binder M."/>
            <person name="Bloem J."/>
            <person name="Labutti K."/>
            <person name="Salamov A."/>
            <person name="Andreopoulos B."/>
            <person name="Baker S."/>
            <person name="Barry K."/>
            <person name="Bills G."/>
            <person name="Bluhm B."/>
            <person name="Cannon C."/>
            <person name="Castanera R."/>
            <person name="Culley D."/>
            <person name="Daum C."/>
            <person name="Ezra D."/>
            <person name="Gonzalez J."/>
            <person name="Henrissat B."/>
            <person name="Kuo A."/>
            <person name="Liang C."/>
            <person name="Lipzen A."/>
            <person name="Lutzoni F."/>
            <person name="Magnuson J."/>
            <person name="Mondo S."/>
            <person name="Nolan M."/>
            <person name="Ohm R."/>
            <person name="Pangilinan J."/>
            <person name="Park H.-J."/>
            <person name="Ramirez L."/>
            <person name="Alfaro M."/>
            <person name="Sun H."/>
            <person name="Tritt A."/>
            <person name="Yoshinaga Y."/>
            <person name="Zwiers L.-H."/>
            <person name="Turgeon B."/>
            <person name="Goodwin S."/>
            <person name="Spatafora J."/>
            <person name="Crous P."/>
            <person name="Grigoriev I."/>
        </authorList>
    </citation>
    <scope>NUCLEOTIDE SEQUENCE</scope>
    <source>
        <strain evidence="1">CBS 119925</strain>
    </source>
</reference>
<dbReference type="Proteomes" id="UP000799440">
    <property type="component" value="Unassembled WGS sequence"/>
</dbReference>
<sequence length="373" mass="42956">MGNVQEKVKEITTILKMNWLRSGRERQTPAINVLVVTDIGNDYDDMMAILILGFYHKLRKIRLRGIIVTLRPIEERAQLTDGLFRKMDITDVEVALGTKGTDHDREQAAWTEEAMNASFRSRNKHDFPDYLDLSKRVLEDARRKGEKVRILSIAGLRDTWKIIERDEQLFREVVSEVHIQGGVDDQFHAAQDARNNTDDLDAANRVYAFLKDHNIPCTIYNKLAAFVSGFKKDVFDPGNYNRKHMKEVAAYIHNIHDRQKLAFYTEALKPKQERHNTWMDRGWFIKSSCTADLPNSLKIDEKSSADEIIKYTKVTPYDPIAALGCIREVVHVPVPRMRLTGEMYVVGQNLTEKDGQVLAEGIRSQMKQALEIR</sequence>
<dbReference type="OrthoDB" id="2564527at2759"/>
<dbReference type="GO" id="GO:0016799">
    <property type="term" value="F:hydrolase activity, hydrolyzing N-glycosyl compounds"/>
    <property type="evidence" value="ECO:0007669"/>
    <property type="project" value="InterPro"/>
</dbReference>
<dbReference type="SUPFAM" id="SSF53590">
    <property type="entry name" value="Nucleoside hydrolase"/>
    <property type="match status" value="1"/>
</dbReference>
<dbReference type="EMBL" id="MU006575">
    <property type="protein sequence ID" value="KAF2746961.1"/>
    <property type="molecule type" value="Genomic_DNA"/>
</dbReference>